<proteinExistence type="predicted"/>
<dbReference type="GO" id="GO:0007155">
    <property type="term" value="P:cell adhesion"/>
    <property type="evidence" value="ECO:0007669"/>
    <property type="project" value="InterPro"/>
</dbReference>
<evidence type="ECO:0000313" key="2">
    <source>
        <dbReference type="Proteomes" id="UP001241935"/>
    </source>
</evidence>
<name>A0AAW6UP11_9GAMM</name>
<accession>A0AAW6UP11</accession>
<dbReference type="InterPro" id="IPR036937">
    <property type="entry name" value="Adhesion_dom_fimbrial_sf"/>
</dbReference>
<dbReference type="EMBL" id="JASKNE010000001">
    <property type="protein sequence ID" value="MDK1683388.1"/>
    <property type="molecule type" value="Genomic_DNA"/>
</dbReference>
<sequence>MNIKLLRLIRNLVIFSLSLVAVQNTWALRCLSGSKPSSSFDIDKATNTTHITNVGDITVTSFNQAANNLLWESQTYSSTFTCYDDAQSNNNEDAYLYIDNAAQQLANDFSDSNLIIGIRFNGREYPITKNMEKIYTGKQAISYQPNEITVFSPAAENCRFIEKSPLFRRCADPQTITLNYSLFIKSRGTGKNFPASLAKTYQVFQLDGVGGRNSKGNFQENVSGIRINYVECVPVLTTQTVDLGKYYSYQDVNTILKKVPFSINVTTNGKDCAQYPFVGAFSSSLQIDNKTITASEANMKDTVGIRIFEQGMTTPVNFNENINFGKSSGSQISKNFEAGVLFLKSPTTTGKFSSVVNYEVYFK</sequence>
<organism evidence="1 2">
    <name type="scientific">Acinetobacter terrestris</name>
    <dbReference type="NCBI Taxonomy" id="2529843"/>
    <lineage>
        <taxon>Bacteria</taxon>
        <taxon>Pseudomonadati</taxon>
        <taxon>Pseudomonadota</taxon>
        <taxon>Gammaproteobacteria</taxon>
        <taxon>Moraxellales</taxon>
        <taxon>Moraxellaceae</taxon>
        <taxon>Acinetobacter</taxon>
        <taxon>Acinetobacter Taxon 24</taxon>
    </lineage>
</organism>
<comment type="caution">
    <text evidence="1">The sequence shown here is derived from an EMBL/GenBank/DDBJ whole genome shotgun (WGS) entry which is preliminary data.</text>
</comment>
<dbReference type="Gene3D" id="2.60.40.1090">
    <property type="entry name" value="Fimbrial-type adhesion domain"/>
    <property type="match status" value="1"/>
</dbReference>
<dbReference type="Proteomes" id="UP001241935">
    <property type="component" value="Unassembled WGS sequence"/>
</dbReference>
<dbReference type="AlphaFoldDB" id="A0AAW6UP11"/>
<evidence type="ECO:0000313" key="1">
    <source>
        <dbReference type="EMBL" id="MDK1683388.1"/>
    </source>
</evidence>
<dbReference type="GO" id="GO:0009289">
    <property type="term" value="C:pilus"/>
    <property type="evidence" value="ECO:0007669"/>
    <property type="project" value="InterPro"/>
</dbReference>
<dbReference type="InterPro" id="IPR008966">
    <property type="entry name" value="Adhesion_dom_sf"/>
</dbReference>
<dbReference type="RefSeq" id="WP_131385357.1">
    <property type="nucleotide sequence ID" value="NZ_JASKNE010000001.1"/>
</dbReference>
<reference evidence="1" key="1">
    <citation type="submission" date="2023-04" db="EMBL/GenBank/DDBJ databases">
        <title>The environmental microbiomes in feedlot watering bowls are a reservoir of florfenicol resistance for bovine respiratory disease pathogens.</title>
        <authorList>
            <person name="Kos D.W."/>
            <person name="Ruzzini A.C."/>
            <person name="Schreiner B."/>
            <person name="Jelinski M.D."/>
        </authorList>
    </citation>
    <scope>NUCLEOTIDE SEQUENCE</scope>
    <source>
        <strain evidence="1">WB3</strain>
    </source>
</reference>
<protein>
    <submittedName>
        <fullName evidence="1">Fimbrial protein</fullName>
    </submittedName>
</protein>
<dbReference type="SUPFAM" id="SSF49401">
    <property type="entry name" value="Bacterial adhesins"/>
    <property type="match status" value="1"/>
</dbReference>
<gene>
    <name evidence="1" type="ORF">QOR41_05955</name>
</gene>